<evidence type="ECO:0000313" key="3">
    <source>
        <dbReference type="Proteomes" id="UP001287356"/>
    </source>
</evidence>
<keyword evidence="3" id="KW-1185">Reference proteome</keyword>
<reference evidence="2" key="2">
    <citation type="submission" date="2023-06" db="EMBL/GenBank/DDBJ databases">
        <authorList>
            <consortium name="Lawrence Berkeley National Laboratory"/>
            <person name="Haridas S."/>
            <person name="Hensen N."/>
            <person name="Bonometti L."/>
            <person name="Westerberg I."/>
            <person name="Brannstrom I.O."/>
            <person name="Guillou S."/>
            <person name="Cros-Aarteil S."/>
            <person name="Calhoun S."/>
            <person name="Kuo A."/>
            <person name="Mondo S."/>
            <person name="Pangilinan J."/>
            <person name="Riley R."/>
            <person name="Labutti K."/>
            <person name="Andreopoulos B."/>
            <person name="Lipzen A."/>
            <person name="Chen C."/>
            <person name="Yanf M."/>
            <person name="Daum C."/>
            <person name="Ng V."/>
            <person name="Clum A."/>
            <person name="Steindorff A."/>
            <person name="Ohm R."/>
            <person name="Martin F."/>
            <person name="Silar P."/>
            <person name="Natvig D."/>
            <person name="Lalanne C."/>
            <person name="Gautier V."/>
            <person name="Ament-Velasquez S.L."/>
            <person name="Kruys A."/>
            <person name="Hutchinson M.I."/>
            <person name="Powell A.J."/>
            <person name="Barry K."/>
            <person name="Miller A.N."/>
            <person name="Grigoriev I.V."/>
            <person name="Debuchy R."/>
            <person name="Gladieux P."/>
            <person name="Thoren M.H."/>
            <person name="Johannesson H."/>
        </authorList>
    </citation>
    <scope>NUCLEOTIDE SEQUENCE</scope>
    <source>
        <strain evidence="2">CBS 958.72</strain>
    </source>
</reference>
<protein>
    <submittedName>
        <fullName evidence="2">Heterokaryon incompatibility protein-domain-containing protein</fullName>
    </submittedName>
</protein>
<dbReference type="Pfam" id="PF06985">
    <property type="entry name" value="HET"/>
    <property type="match status" value="1"/>
</dbReference>
<reference evidence="2" key="1">
    <citation type="journal article" date="2023" name="Mol. Phylogenet. Evol.">
        <title>Genome-scale phylogeny and comparative genomics of the fungal order Sordariales.</title>
        <authorList>
            <person name="Hensen N."/>
            <person name="Bonometti L."/>
            <person name="Westerberg I."/>
            <person name="Brannstrom I.O."/>
            <person name="Guillou S."/>
            <person name="Cros-Aarteil S."/>
            <person name="Calhoun S."/>
            <person name="Haridas S."/>
            <person name="Kuo A."/>
            <person name="Mondo S."/>
            <person name="Pangilinan J."/>
            <person name="Riley R."/>
            <person name="LaButti K."/>
            <person name="Andreopoulos B."/>
            <person name="Lipzen A."/>
            <person name="Chen C."/>
            <person name="Yan M."/>
            <person name="Daum C."/>
            <person name="Ng V."/>
            <person name="Clum A."/>
            <person name="Steindorff A."/>
            <person name="Ohm R.A."/>
            <person name="Martin F."/>
            <person name="Silar P."/>
            <person name="Natvig D.O."/>
            <person name="Lalanne C."/>
            <person name="Gautier V."/>
            <person name="Ament-Velasquez S.L."/>
            <person name="Kruys A."/>
            <person name="Hutchinson M.I."/>
            <person name="Powell A.J."/>
            <person name="Barry K."/>
            <person name="Miller A.N."/>
            <person name="Grigoriev I.V."/>
            <person name="Debuchy R."/>
            <person name="Gladieux P."/>
            <person name="Hiltunen Thoren M."/>
            <person name="Johannesson H."/>
        </authorList>
    </citation>
    <scope>NUCLEOTIDE SEQUENCE</scope>
    <source>
        <strain evidence="2">CBS 958.72</strain>
    </source>
</reference>
<comment type="caution">
    <text evidence="2">The sequence shown here is derived from an EMBL/GenBank/DDBJ whole genome shotgun (WGS) entry which is preliminary data.</text>
</comment>
<evidence type="ECO:0000259" key="1">
    <source>
        <dbReference type="Pfam" id="PF06985"/>
    </source>
</evidence>
<dbReference type="PANTHER" id="PTHR33112">
    <property type="entry name" value="DOMAIN PROTEIN, PUTATIVE-RELATED"/>
    <property type="match status" value="1"/>
</dbReference>
<evidence type="ECO:0000313" key="2">
    <source>
        <dbReference type="EMBL" id="KAK3378967.1"/>
    </source>
</evidence>
<feature type="domain" description="Heterokaryon incompatibility" evidence="1">
    <location>
        <begin position="45"/>
        <end position="185"/>
    </location>
</feature>
<proteinExistence type="predicted"/>
<accession>A0AAE0KML2</accession>
<dbReference type="Proteomes" id="UP001287356">
    <property type="component" value="Unassembled WGS sequence"/>
</dbReference>
<organism evidence="2 3">
    <name type="scientific">Lasiosphaeria ovina</name>
    <dbReference type="NCBI Taxonomy" id="92902"/>
    <lineage>
        <taxon>Eukaryota</taxon>
        <taxon>Fungi</taxon>
        <taxon>Dikarya</taxon>
        <taxon>Ascomycota</taxon>
        <taxon>Pezizomycotina</taxon>
        <taxon>Sordariomycetes</taxon>
        <taxon>Sordariomycetidae</taxon>
        <taxon>Sordariales</taxon>
        <taxon>Lasiosphaeriaceae</taxon>
        <taxon>Lasiosphaeria</taxon>
    </lineage>
</organism>
<dbReference type="PANTHER" id="PTHR33112:SF1">
    <property type="entry name" value="HETEROKARYON INCOMPATIBILITY DOMAIN-CONTAINING PROTEIN"/>
    <property type="match status" value="1"/>
</dbReference>
<sequence length="220" mass="24369">MTHITYCQEQHSQACLSDHQNAPTGLKLIECATRKVVAAPAAARYVALSYVWGSAPNPLSHSSEPEVRGETLGSLPRVIEDSIDVTVQLGLQHLWVDRYCIDQGDSEEKLQQIHQMDLVYANAELTLVAAAGTGPQFGLPGCNGTPRHSQSMAQVRGRLLVSTFPDPSFLLSQSTWATRGWTYQEGILSKRRLVFTEKQVLFDCNGTNLSEKRAWLCRLN</sequence>
<name>A0AAE0KML2_9PEZI</name>
<dbReference type="InterPro" id="IPR010730">
    <property type="entry name" value="HET"/>
</dbReference>
<dbReference type="EMBL" id="JAULSN010000002">
    <property type="protein sequence ID" value="KAK3378967.1"/>
    <property type="molecule type" value="Genomic_DNA"/>
</dbReference>
<dbReference type="AlphaFoldDB" id="A0AAE0KML2"/>
<gene>
    <name evidence="2" type="ORF">B0T24DRAFT_646733</name>
</gene>